<dbReference type="RefSeq" id="WP_036990987.1">
    <property type="nucleotide sequence ID" value="NZ_FOGN01000006.1"/>
</dbReference>
<evidence type="ECO:0000313" key="5">
    <source>
        <dbReference type="Proteomes" id="UP000186599"/>
    </source>
</evidence>
<dbReference type="EMBL" id="FOGN01000006">
    <property type="protein sequence ID" value="SES26318.1"/>
    <property type="molecule type" value="Genomic_DNA"/>
</dbReference>
<organism evidence="4 7">
    <name type="scientific">Halopseudomonas bauzanensis</name>
    <dbReference type="NCBI Taxonomy" id="653930"/>
    <lineage>
        <taxon>Bacteria</taxon>
        <taxon>Pseudomonadati</taxon>
        <taxon>Pseudomonadota</taxon>
        <taxon>Gammaproteobacteria</taxon>
        <taxon>Pseudomonadales</taxon>
        <taxon>Pseudomonadaceae</taxon>
        <taxon>Halopseudomonas</taxon>
    </lineage>
</organism>
<dbReference type="Proteomes" id="UP000186904">
    <property type="component" value="Unassembled WGS sequence"/>
</dbReference>
<protein>
    <submittedName>
        <fullName evidence="4">Uncharacterized protein</fullName>
    </submittedName>
</protein>
<dbReference type="Proteomes" id="UP000305198">
    <property type="component" value="Unassembled WGS sequence"/>
</dbReference>
<gene>
    <name evidence="4" type="ORF">FA869_06790</name>
    <name evidence="3" type="ORF">SAMN04487855_2844</name>
    <name evidence="2" type="ORF">SAMN05216589_2926</name>
</gene>
<dbReference type="STRING" id="653930.SAMN05216589_2926"/>
<evidence type="ECO:0000313" key="6">
    <source>
        <dbReference type="Proteomes" id="UP000186904"/>
    </source>
</evidence>
<dbReference type="EMBL" id="FOUA01000006">
    <property type="protein sequence ID" value="SFM24121.1"/>
    <property type="molecule type" value="Genomic_DNA"/>
</dbReference>
<accession>A0A031ME98</accession>
<dbReference type="EMBL" id="SWAV01000002">
    <property type="protein sequence ID" value="TKA92097.1"/>
    <property type="molecule type" value="Genomic_DNA"/>
</dbReference>
<feature type="region of interest" description="Disordered" evidence="1">
    <location>
        <begin position="59"/>
        <end position="81"/>
    </location>
</feature>
<keyword evidence="5" id="KW-1185">Reference proteome</keyword>
<evidence type="ECO:0000313" key="2">
    <source>
        <dbReference type="EMBL" id="SES26318.1"/>
    </source>
</evidence>
<dbReference type="OrthoDB" id="6919369at2"/>
<dbReference type="AlphaFoldDB" id="A0A031ME98"/>
<reference evidence="5 6" key="1">
    <citation type="submission" date="2016-10" db="EMBL/GenBank/DDBJ databases">
        <authorList>
            <person name="de Groot N.N."/>
        </authorList>
    </citation>
    <scope>NUCLEOTIDE SEQUENCE [LARGE SCALE GENOMIC DNA]</scope>
    <source>
        <strain evidence="3 5">CGMCC 1.9095</strain>
        <strain evidence="2 6">DSM 22558</strain>
    </source>
</reference>
<reference evidence="4 7" key="2">
    <citation type="submission" date="2019-04" db="EMBL/GenBank/DDBJ databases">
        <title>Crypto-aerobic microbial life in anoxic (sulfidic) marine sediments.</title>
        <authorList>
            <person name="Bhattacharya S."/>
            <person name="Roy C."/>
            <person name="Mondal N."/>
            <person name="Sarkar J."/>
            <person name="Mandal S."/>
            <person name="Rameez M.J."/>
            <person name="Ghosh W."/>
        </authorList>
    </citation>
    <scope>NUCLEOTIDE SEQUENCE [LARGE SCALE GENOMIC DNA]</scope>
    <source>
        <strain evidence="4 7">SBBB</strain>
    </source>
</reference>
<dbReference type="Proteomes" id="UP000186599">
    <property type="component" value="Unassembled WGS sequence"/>
</dbReference>
<evidence type="ECO:0000313" key="3">
    <source>
        <dbReference type="EMBL" id="SFM24121.1"/>
    </source>
</evidence>
<sequence length="81" mass="9014">MHTTVAEFTLRRVLAWLHWAGREPTPEVQAAVLRTMADNLTVPADELFDLCLQPMRSGIEPQPIAPATPPLRRGSIGYGDY</sequence>
<evidence type="ECO:0000313" key="4">
    <source>
        <dbReference type="EMBL" id="TKA92097.1"/>
    </source>
</evidence>
<evidence type="ECO:0000313" key="7">
    <source>
        <dbReference type="Proteomes" id="UP000305198"/>
    </source>
</evidence>
<proteinExistence type="predicted"/>
<evidence type="ECO:0000256" key="1">
    <source>
        <dbReference type="SAM" id="MobiDB-lite"/>
    </source>
</evidence>
<name>A0A031ME98_9GAMM</name>